<dbReference type="InterPro" id="IPR009057">
    <property type="entry name" value="Homeodomain-like_sf"/>
</dbReference>
<dbReference type="Pfam" id="PF16925">
    <property type="entry name" value="TetR_C_13"/>
    <property type="match status" value="1"/>
</dbReference>
<comment type="caution">
    <text evidence="6">The sequence shown here is derived from an EMBL/GenBank/DDBJ whole genome shotgun (WGS) entry which is preliminary data.</text>
</comment>
<organism evidence="6 7">
    <name type="scientific">Thalassobacterium maritimum</name>
    <dbReference type="NCBI Taxonomy" id="3041265"/>
    <lineage>
        <taxon>Bacteria</taxon>
        <taxon>Pseudomonadati</taxon>
        <taxon>Verrucomicrobiota</taxon>
        <taxon>Opitutia</taxon>
        <taxon>Puniceicoccales</taxon>
        <taxon>Coraliomargaritaceae</taxon>
        <taxon>Thalassobacterium</taxon>
    </lineage>
</organism>
<feature type="DNA-binding region" description="H-T-H motif" evidence="4">
    <location>
        <begin position="27"/>
        <end position="46"/>
    </location>
</feature>
<keyword evidence="7" id="KW-1185">Reference proteome</keyword>
<dbReference type="Pfam" id="PF00440">
    <property type="entry name" value="TetR_N"/>
    <property type="match status" value="1"/>
</dbReference>
<evidence type="ECO:0000256" key="2">
    <source>
        <dbReference type="ARBA" id="ARBA00023125"/>
    </source>
</evidence>
<dbReference type="PANTHER" id="PTHR47506">
    <property type="entry name" value="TRANSCRIPTIONAL REGULATORY PROTEIN"/>
    <property type="match status" value="1"/>
</dbReference>
<evidence type="ECO:0000313" key="7">
    <source>
        <dbReference type="Proteomes" id="UP001225316"/>
    </source>
</evidence>
<feature type="domain" description="HTH tetR-type" evidence="5">
    <location>
        <begin position="4"/>
        <end position="64"/>
    </location>
</feature>
<dbReference type="Gene3D" id="1.10.357.10">
    <property type="entry name" value="Tetracycline Repressor, domain 2"/>
    <property type="match status" value="1"/>
</dbReference>
<reference evidence="6 7" key="1">
    <citation type="submission" date="2023-04" db="EMBL/GenBank/DDBJ databases">
        <title>A novel bacteria isolated from coastal sediment.</title>
        <authorList>
            <person name="Liu X.-J."/>
            <person name="Du Z.-J."/>
        </authorList>
    </citation>
    <scope>NUCLEOTIDE SEQUENCE [LARGE SCALE GENOMIC DNA]</scope>
    <source>
        <strain evidence="6 7">SDUM461003</strain>
    </source>
</reference>
<dbReference type="SUPFAM" id="SSF48498">
    <property type="entry name" value="Tetracyclin repressor-like, C-terminal domain"/>
    <property type="match status" value="1"/>
</dbReference>
<evidence type="ECO:0000256" key="1">
    <source>
        <dbReference type="ARBA" id="ARBA00023015"/>
    </source>
</evidence>
<dbReference type="RefSeq" id="WP_308952452.1">
    <property type="nucleotide sequence ID" value="NZ_JARXHW010000081.1"/>
</dbReference>
<protein>
    <submittedName>
        <fullName evidence="6">TetR/AcrR family transcriptional regulator</fullName>
    </submittedName>
</protein>
<accession>A0ABU1AZF3</accession>
<dbReference type="SUPFAM" id="SSF46689">
    <property type="entry name" value="Homeodomain-like"/>
    <property type="match status" value="1"/>
</dbReference>
<sequence>MSEQDTRERILDAGVEIMLERSFHSVGLNQLLSAVNVPKGSFYHYFKSKEQFGVEVLRHYSRQANSKRHQILANLEISENPIERLVFMLNAGIEDIHDGGCKCPCLLQKVAIEVVNTSESMREALADGFGEMIAIFKEVLDEAVSKQYLSQDLNTESEAQFILDLWAGAQQRTAIIRDVTPLRHAVAIIRERLAQKI</sequence>
<dbReference type="EMBL" id="JARXHW010000081">
    <property type="protein sequence ID" value="MDQ8209535.1"/>
    <property type="molecule type" value="Genomic_DNA"/>
</dbReference>
<gene>
    <name evidence="6" type="ORF">QEH52_18565</name>
</gene>
<keyword evidence="1" id="KW-0805">Transcription regulation</keyword>
<keyword evidence="3" id="KW-0804">Transcription</keyword>
<evidence type="ECO:0000259" key="5">
    <source>
        <dbReference type="PROSITE" id="PS50977"/>
    </source>
</evidence>
<evidence type="ECO:0000256" key="4">
    <source>
        <dbReference type="PROSITE-ProRule" id="PRU00335"/>
    </source>
</evidence>
<evidence type="ECO:0000256" key="3">
    <source>
        <dbReference type="ARBA" id="ARBA00023163"/>
    </source>
</evidence>
<dbReference type="InterPro" id="IPR001647">
    <property type="entry name" value="HTH_TetR"/>
</dbReference>
<name>A0ABU1AZF3_9BACT</name>
<dbReference type="InterPro" id="IPR011075">
    <property type="entry name" value="TetR_C"/>
</dbReference>
<evidence type="ECO:0000313" key="6">
    <source>
        <dbReference type="EMBL" id="MDQ8209535.1"/>
    </source>
</evidence>
<dbReference type="PRINTS" id="PR00455">
    <property type="entry name" value="HTHTETR"/>
</dbReference>
<proteinExistence type="predicted"/>
<dbReference type="InterPro" id="IPR036271">
    <property type="entry name" value="Tet_transcr_reg_TetR-rel_C_sf"/>
</dbReference>
<dbReference type="PROSITE" id="PS50977">
    <property type="entry name" value="HTH_TETR_2"/>
    <property type="match status" value="1"/>
</dbReference>
<keyword evidence="2 4" id="KW-0238">DNA-binding</keyword>
<dbReference type="PANTHER" id="PTHR47506:SF6">
    <property type="entry name" value="HTH-TYPE TRANSCRIPTIONAL REPRESSOR NEMR"/>
    <property type="match status" value="1"/>
</dbReference>
<dbReference type="Proteomes" id="UP001225316">
    <property type="component" value="Unassembled WGS sequence"/>
</dbReference>